<accession>A0A8J8TPW7</accession>
<dbReference type="Proteomes" id="UP000766904">
    <property type="component" value="Unassembled WGS sequence"/>
</dbReference>
<keyword evidence="1" id="KW-0472">Membrane</keyword>
<dbReference type="PANTHER" id="PTHR37305:SF2">
    <property type="entry name" value="BACITRACIN TRANSPORT PERMEASE PROTEIN BCRB"/>
    <property type="match status" value="1"/>
</dbReference>
<feature type="transmembrane region" description="Helical" evidence="1">
    <location>
        <begin position="238"/>
        <end position="259"/>
    </location>
</feature>
<dbReference type="OrthoDB" id="204776at2157"/>
<organism evidence="2 3">
    <name type="scientific">Natronococcus pandeyae</name>
    <dbReference type="NCBI Taxonomy" id="2055836"/>
    <lineage>
        <taxon>Archaea</taxon>
        <taxon>Methanobacteriati</taxon>
        <taxon>Methanobacteriota</taxon>
        <taxon>Stenosarchaea group</taxon>
        <taxon>Halobacteria</taxon>
        <taxon>Halobacteriales</taxon>
        <taxon>Natrialbaceae</taxon>
        <taxon>Natronococcus</taxon>
    </lineage>
</organism>
<feature type="transmembrane region" description="Helical" evidence="1">
    <location>
        <begin position="16"/>
        <end position="37"/>
    </location>
</feature>
<dbReference type="EMBL" id="PHNJ01000006">
    <property type="protein sequence ID" value="TYL38211.1"/>
    <property type="molecule type" value="Genomic_DNA"/>
</dbReference>
<comment type="caution">
    <text evidence="2">The sequence shown here is derived from an EMBL/GenBank/DDBJ whole genome shotgun (WGS) entry which is preliminary data.</text>
</comment>
<proteinExistence type="predicted"/>
<evidence type="ECO:0000313" key="3">
    <source>
        <dbReference type="Proteomes" id="UP000766904"/>
    </source>
</evidence>
<feature type="transmembrane region" description="Helical" evidence="1">
    <location>
        <begin position="80"/>
        <end position="99"/>
    </location>
</feature>
<dbReference type="GO" id="GO:0005886">
    <property type="term" value="C:plasma membrane"/>
    <property type="evidence" value="ECO:0007669"/>
    <property type="project" value="UniProtKB-SubCell"/>
</dbReference>
<keyword evidence="3" id="KW-1185">Reference proteome</keyword>
<feature type="transmembrane region" description="Helical" evidence="1">
    <location>
        <begin position="192"/>
        <end position="209"/>
    </location>
</feature>
<dbReference type="PANTHER" id="PTHR37305">
    <property type="entry name" value="INTEGRAL MEMBRANE PROTEIN-RELATED"/>
    <property type="match status" value="1"/>
</dbReference>
<dbReference type="GO" id="GO:0140359">
    <property type="term" value="F:ABC-type transporter activity"/>
    <property type="evidence" value="ECO:0007669"/>
    <property type="project" value="InterPro"/>
</dbReference>
<feature type="transmembrane region" description="Helical" evidence="1">
    <location>
        <begin position="159"/>
        <end position="180"/>
    </location>
</feature>
<keyword evidence="1" id="KW-0812">Transmembrane</keyword>
<evidence type="ECO:0000256" key="1">
    <source>
        <dbReference type="SAM" id="Phobius"/>
    </source>
</evidence>
<feature type="transmembrane region" description="Helical" evidence="1">
    <location>
        <begin position="125"/>
        <end position="147"/>
    </location>
</feature>
<dbReference type="AlphaFoldDB" id="A0A8J8TPW7"/>
<dbReference type="Pfam" id="PF12679">
    <property type="entry name" value="ABC2_membrane_2"/>
    <property type="match status" value="1"/>
</dbReference>
<keyword evidence="1" id="KW-1133">Transmembrane helix</keyword>
<protein>
    <submittedName>
        <fullName evidence="2">ABC transporter permease</fullName>
    </submittedName>
</protein>
<name>A0A8J8TPW7_9EURY</name>
<gene>
    <name evidence="2" type="ORF">CV102_13510</name>
</gene>
<dbReference type="RefSeq" id="WP_148858524.1">
    <property type="nucleotide sequence ID" value="NZ_PHNJ01000006.1"/>
</dbReference>
<reference evidence="2" key="1">
    <citation type="submission" date="2017-11" db="EMBL/GenBank/DDBJ databases">
        <authorList>
            <person name="Kajale S.C."/>
            <person name="Sharma A."/>
        </authorList>
    </citation>
    <scope>NUCLEOTIDE SEQUENCE</scope>
    <source>
        <strain evidence="2">LS1_42</strain>
    </source>
</reference>
<evidence type="ECO:0000313" key="2">
    <source>
        <dbReference type="EMBL" id="TYL38211.1"/>
    </source>
</evidence>
<sequence length="265" mass="28377">MLEIARFEWGRRARGTVLLSVAFLALIALTMGLFPSIRETGGELDAYLETLPPEVARAFVGDVTTLTTIEGYLVSQLYQFGWVILLGIYFAYAAGSTIASEVERGRADMLLSLPITRARFVVEKFLAFVPVVVAVNVVTFAAIYAGIVLVDESIDLADMAAVHGVSVLYLLACGGIGLLASVSFDSVRRAQTVGAGVVFGTFLLDSITYDTDYEWLGALSASRHFDPAAILVAGDLEWTGILVLAVATVALVAASAVVFERRDLQ</sequence>